<protein>
    <submittedName>
        <fullName evidence="2">Uncharacterized protein</fullName>
    </submittedName>
</protein>
<dbReference type="WBParaSite" id="ES5_v2.g18525.t1">
    <property type="protein sequence ID" value="ES5_v2.g18525.t1"/>
    <property type="gene ID" value="ES5_v2.g18525"/>
</dbReference>
<dbReference type="Proteomes" id="UP000887579">
    <property type="component" value="Unplaced"/>
</dbReference>
<evidence type="ECO:0000313" key="1">
    <source>
        <dbReference type="Proteomes" id="UP000887579"/>
    </source>
</evidence>
<proteinExistence type="predicted"/>
<sequence>MLLLSFLSFLLLNFGVIFAALIGCGGKKGAAGNGPGEASTDNKTNEPVKTKTDANSAVNQGTTPFKEDPDLKSRSNYNVKSDGSTVPGNSATPAPA</sequence>
<name>A0AC34FM76_9BILA</name>
<reference evidence="2" key="1">
    <citation type="submission" date="2022-11" db="UniProtKB">
        <authorList>
            <consortium name="WormBaseParasite"/>
        </authorList>
    </citation>
    <scope>IDENTIFICATION</scope>
</reference>
<evidence type="ECO:0000313" key="2">
    <source>
        <dbReference type="WBParaSite" id="ES5_v2.g18525.t1"/>
    </source>
</evidence>
<accession>A0AC34FM76</accession>
<organism evidence="1 2">
    <name type="scientific">Panagrolaimus sp. ES5</name>
    <dbReference type="NCBI Taxonomy" id="591445"/>
    <lineage>
        <taxon>Eukaryota</taxon>
        <taxon>Metazoa</taxon>
        <taxon>Ecdysozoa</taxon>
        <taxon>Nematoda</taxon>
        <taxon>Chromadorea</taxon>
        <taxon>Rhabditida</taxon>
        <taxon>Tylenchina</taxon>
        <taxon>Panagrolaimomorpha</taxon>
        <taxon>Panagrolaimoidea</taxon>
        <taxon>Panagrolaimidae</taxon>
        <taxon>Panagrolaimus</taxon>
    </lineage>
</organism>